<evidence type="ECO:0000313" key="9">
    <source>
        <dbReference type="EMBL" id="HAC9896806.1"/>
    </source>
</evidence>
<accession>A0A0G3B8Q1</accession>
<dbReference type="RefSeq" id="WP_010892343.1">
    <property type="nucleotide sequence ID" value="NZ_CP051379.1"/>
</dbReference>
<geneLocation type="plasmid" evidence="4">
    <name>pB71</name>
</geneLocation>
<dbReference type="EMBL" id="DAANHM010000051">
    <property type="protein sequence ID" value="HAC9896806.1"/>
    <property type="molecule type" value="Genomic_DNA"/>
</dbReference>
<dbReference type="EMBL" id="DAATVE010000046">
    <property type="protein sequence ID" value="HAF0254688.1"/>
    <property type="molecule type" value="Genomic_DNA"/>
</dbReference>
<evidence type="ECO:0000313" key="5">
    <source>
        <dbReference type="EMBL" id="HAC9688163.1"/>
    </source>
</evidence>
<organism evidence="2">
    <name type="scientific">Salmonella typhimurium</name>
    <dbReference type="NCBI Taxonomy" id="90371"/>
    <lineage>
        <taxon>Bacteria</taxon>
        <taxon>Pseudomonadati</taxon>
        <taxon>Pseudomonadota</taxon>
        <taxon>Gammaproteobacteria</taxon>
        <taxon>Enterobacterales</taxon>
        <taxon>Enterobacteriaceae</taxon>
        <taxon>Salmonella</taxon>
    </lineage>
</organism>
<geneLocation type="plasmid" evidence="3">
    <name>p109/9</name>
</geneLocation>
<evidence type="ECO:0000313" key="14">
    <source>
        <dbReference type="EMBL" id="HAF0254688.1"/>
    </source>
</evidence>
<evidence type="ECO:0000313" key="12">
    <source>
        <dbReference type="EMBL" id="HAD3314931.1"/>
    </source>
</evidence>
<dbReference type="EMBL" id="DAANFW010000018">
    <property type="protein sequence ID" value="HAC9692596.1"/>
    <property type="molecule type" value="Genomic_DNA"/>
</dbReference>
<dbReference type="EMBL" id="DAANHM010000112">
    <property type="protein sequence ID" value="HAC9897311.1"/>
    <property type="molecule type" value="Genomic_DNA"/>
</dbReference>
<accession>A0A6C8YVT6</accession>
<evidence type="ECO:0000313" key="3">
    <source>
        <dbReference type="EMBL" id="AKJ20073.1"/>
    </source>
</evidence>
<sequence length="222" mass="24712">MAASRITHLITSCTKGKHSQCGSMPELSIRSGQTPEEAMSSWAATIKRSQSASPVPALSLYAGNHWSTAKEILRTTENLELWVISAGLGFLNSRDLVDAYEATFHDLPFSHRQWWRELTNTFGKERTAKSIETLMAARPFDDYVIAASPVYIEATEDDILAGASKLNNHIAQLTVVTSGEYSGLLESYLIRSESRMMRQLSSNMVCLNIKLAQYIIGSRRYS</sequence>
<evidence type="ECO:0000313" key="7">
    <source>
        <dbReference type="EMBL" id="HAC9823610.1"/>
    </source>
</evidence>
<reference evidence="14" key="3">
    <citation type="submission" date="2018-07" db="EMBL/GenBank/DDBJ databases">
        <authorList>
            <consortium name="NCBI Pathogen Detection Project"/>
        </authorList>
    </citation>
    <scope>NUCLEOTIDE SEQUENCE</scope>
    <source>
        <strain evidence="14">2011-60-876-1</strain>
        <strain evidence="13">373DRC</strain>
        <strain evidence="7">D14916</strain>
        <strain evidence="9">I32</strain>
        <strain evidence="5">S05012-15</strain>
        <strain evidence="6">S05117-15</strain>
        <strain evidence="11">Typhimurium</strain>
    </source>
</reference>
<geneLocation type="plasmid" evidence="2">
    <name>pF8475</name>
</geneLocation>
<dbReference type="EMBL" id="DAAOJG010000078">
    <property type="protein sequence ID" value="HAD3314931.1"/>
    <property type="molecule type" value="Genomic_DNA"/>
</dbReference>
<reference evidence="16" key="4">
    <citation type="submission" date="2018-08" db="EMBL/GenBank/DDBJ databases">
        <authorList>
            <person name="Ashton P.M."/>
            <person name="Dallman T."/>
            <person name="Nair S."/>
            <person name="De Pinna E."/>
            <person name="Peters T."/>
            <person name="Grant K."/>
        </authorList>
    </citation>
    <scope>NUCLEOTIDE SEQUENCE [LARGE SCALE GENOMIC DNA]</scope>
    <source>
        <strain evidence="16">29290</strain>
    </source>
</reference>
<dbReference type="EMBL" id="DAAOJG010000037">
    <property type="protein sequence ID" value="HAD3314665.1"/>
    <property type="molecule type" value="Genomic_DNA"/>
</dbReference>
<keyword evidence="2" id="KW-0614">Plasmid</keyword>
<feature type="domain" description="DUF6884" evidence="1">
    <location>
        <begin position="49"/>
        <end position="141"/>
    </location>
</feature>
<dbReference type="EMBL" id="RSUA01000076">
    <property type="protein sequence ID" value="MIT52029.1"/>
    <property type="molecule type" value="Genomic_DNA"/>
</dbReference>
<reference evidence="2" key="1">
    <citation type="submission" date="2015-03" db="EMBL/GenBank/DDBJ databases">
        <title>Complete genome sequences of four Salmonella Typhimurium IncHI1 plasmids and their characteristics.</title>
        <authorList>
            <person name="Kubasova T."/>
            <person name="Matiasovicova J."/>
            <person name="Cejkova D."/>
            <person name="Sekelova Z."/>
            <person name="Polansky O."/>
            <person name="Medvecky M."/>
            <person name="Rychlik I."/>
            <person name="Juricova H."/>
        </authorList>
    </citation>
    <scope>NUCLEOTIDE SEQUENCE</scope>
    <source>
        <strain evidence="3">109/9</strain>
        <strain evidence="4">B71</strain>
        <strain evidence="2">F8475</strain>
        <plasmid evidence="3">p109/9</plasmid>
        <plasmid evidence="4">pB71</plasmid>
        <plasmid evidence="2">pF8475</plasmid>
    </source>
</reference>
<evidence type="ECO:0000259" key="1">
    <source>
        <dbReference type="Pfam" id="PF21818"/>
    </source>
</evidence>
<evidence type="ECO:0000313" key="13">
    <source>
        <dbReference type="EMBL" id="HAF0198571.1"/>
    </source>
</evidence>
<evidence type="ECO:0000313" key="16">
    <source>
        <dbReference type="EMBL" id="MIT52029.1"/>
    </source>
</evidence>
<evidence type="ECO:0000313" key="10">
    <source>
        <dbReference type="EMBL" id="HAC9897311.1"/>
    </source>
</evidence>
<dbReference type="EMBL" id="KP899806">
    <property type="protein sequence ID" value="AKJ20255.1"/>
    <property type="molecule type" value="Genomic_DNA"/>
</dbReference>
<name>A0A0G3B8Q1_SALTM</name>
<dbReference type="EMBL" id="DAATUV010000046">
    <property type="protein sequence ID" value="HAF0198571.1"/>
    <property type="molecule type" value="Genomic_DNA"/>
</dbReference>
<evidence type="ECO:0000313" key="6">
    <source>
        <dbReference type="EMBL" id="HAC9692596.1"/>
    </source>
</evidence>
<evidence type="ECO:0000313" key="2">
    <source>
        <dbReference type="EMBL" id="AKJ19874.1"/>
    </source>
</evidence>
<dbReference type="EMBL" id="DAANGX010000067">
    <property type="protein sequence ID" value="HAC9823610.1"/>
    <property type="molecule type" value="Genomic_DNA"/>
</dbReference>
<protein>
    <recommendedName>
        <fullName evidence="1">DUF6884 domain-containing protein</fullName>
    </recommendedName>
</protein>
<dbReference type="EMBL" id="DAANFV010000021">
    <property type="protein sequence ID" value="HAC9688163.1"/>
    <property type="molecule type" value="Genomic_DNA"/>
</dbReference>
<proteinExistence type="predicted"/>
<reference evidence="5" key="2">
    <citation type="journal article" date="2018" name="Genome Biol.">
        <title>SKESA: strategic k-mer extension for scrupulous assemblies.</title>
        <authorList>
            <person name="Souvorov A."/>
            <person name="Agarwala R."/>
            <person name="Lipman D.J."/>
        </authorList>
    </citation>
    <scope>NUCLEOTIDE SEQUENCE</scope>
    <source>
        <strain evidence="14">2011-60-876-1</strain>
        <strain evidence="13">373DRC</strain>
        <strain evidence="7">D14916</strain>
        <strain evidence="9">I32</strain>
        <strain evidence="5">S05012-15</strain>
        <strain evidence="6">S05117-15</strain>
        <strain evidence="11">Typhimurium</strain>
    </source>
</reference>
<gene>
    <name evidence="16" type="ORF">AU613_24620</name>
    <name evidence="6" type="ORF">G0K70_18375</name>
    <name evidence="5" type="ORF">G0K78_21625</name>
    <name evidence="7" type="ORF">G0L07_17810</name>
    <name evidence="8" type="ORF">G0L07_26670</name>
    <name evidence="9" type="ORF">G0L24_22520</name>
    <name evidence="10" type="ORF">G0L24_25210</name>
    <name evidence="11" type="ORF">G1O83_24985</name>
    <name evidence="12" type="ORF">G1O83_26420</name>
    <name evidence="14" type="ORF">G9C49_004726</name>
    <name evidence="15" type="ORF">G9C49_005176</name>
    <name evidence="13" type="ORF">GTH89_23105</name>
</gene>
<dbReference type="EMBL" id="KP899805">
    <property type="protein sequence ID" value="AKJ20073.1"/>
    <property type="molecule type" value="Genomic_DNA"/>
</dbReference>
<dbReference type="InterPro" id="IPR049251">
    <property type="entry name" value="DUF6884"/>
</dbReference>
<dbReference type="AlphaFoldDB" id="A0A0G3B8Q1"/>
<dbReference type="Proteomes" id="UP000885258">
    <property type="component" value="Unassembled WGS sequence"/>
</dbReference>
<evidence type="ECO:0000313" key="11">
    <source>
        <dbReference type="EMBL" id="HAD3314665.1"/>
    </source>
</evidence>
<dbReference type="Pfam" id="PF21818">
    <property type="entry name" value="DUF6884"/>
    <property type="match status" value="1"/>
</dbReference>
<dbReference type="EMBL" id="KP899804">
    <property type="protein sequence ID" value="AKJ19874.1"/>
    <property type="molecule type" value="Genomic_DNA"/>
</dbReference>
<dbReference type="EMBL" id="DAANGX010000239">
    <property type="protein sequence ID" value="HAC9825312.1"/>
    <property type="molecule type" value="Genomic_DNA"/>
</dbReference>
<evidence type="ECO:0000313" key="8">
    <source>
        <dbReference type="EMBL" id="HAC9825312.1"/>
    </source>
</evidence>
<dbReference type="EMBL" id="DAATVE010000112">
    <property type="protein sequence ID" value="HAF0255101.1"/>
    <property type="molecule type" value="Genomic_DNA"/>
</dbReference>
<evidence type="ECO:0000313" key="15">
    <source>
        <dbReference type="EMBL" id="HAF0255101.1"/>
    </source>
</evidence>
<evidence type="ECO:0000313" key="4">
    <source>
        <dbReference type="EMBL" id="AKJ20255.1"/>
    </source>
</evidence>